<protein>
    <submittedName>
        <fullName evidence="2">Uncharacterized protein</fullName>
    </submittedName>
</protein>
<name>A0ABS9BPJ1_9BACT</name>
<reference evidence="2 3" key="1">
    <citation type="submission" date="2022-01" db="EMBL/GenBank/DDBJ databases">
        <title>Flavihumibacter sp. nov., isolated from sediment of a river.</title>
        <authorList>
            <person name="Liu H."/>
        </authorList>
    </citation>
    <scope>NUCLEOTIDE SEQUENCE [LARGE SCALE GENOMIC DNA]</scope>
    <source>
        <strain evidence="2 3">RY-1</strain>
    </source>
</reference>
<gene>
    <name evidence="2" type="ORF">L0U88_20210</name>
</gene>
<keyword evidence="1" id="KW-0472">Membrane</keyword>
<evidence type="ECO:0000313" key="2">
    <source>
        <dbReference type="EMBL" id="MCF1716977.1"/>
    </source>
</evidence>
<organism evidence="2 3">
    <name type="scientific">Flavihumibacter fluminis</name>
    <dbReference type="NCBI Taxonomy" id="2909236"/>
    <lineage>
        <taxon>Bacteria</taxon>
        <taxon>Pseudomonadati</taxon>
        <taxon>Bacteroidota</taxon>
        <taxon>Chitinophagia</taxon>
        <taxon>Chitinophagales</taxon>
        <taxon>Chitinophagaceae</taxon>
        <taxon>Flavihumibacter</taxon>
    </lineage>
</organism>
<feature type="transmembrane region" description="Helical" evidence="1">
    <location>
        <begin position="39"/>
        <end position="56"/>
    </location>
</feature>
<sequence length="71" mass="8080">MSASKKNQKAVLIAIACLLFFNFPLLSIANQPKQIGDLPLLLVYLFSGWLLFIFLIRSIHRTAPKKPDEHE</sequence>
<comment type="caution">
    <text evidence="2">The sequence shown here is derived from an EMBL/GenBank/DDBJ whole genome shotgun (WGS) entry which is preliminary data.</text>
</comment>
<evidence type="ECO:0000313" key="3">
    <source>
        <dbReference type="Proteomes" id="UP001200145"/>
    </source>
</evidence>
<keyword evidence="3" id="KW-1185">Reference proteome</keyword>
<accession>A0ABS9BPJ1</accession>
<dbReference type="RefSeq" id="WP_234868621.1">
    <property type="nucleotide sequence ID" value="NZ_JAKEVY010000008.1"/>
</dbReference>
<dbReference type="Proteomes" id="UP001200145">
    <property type="component" value="Unassembled WGS sequence"/>
</dbReference>
<dbReference type="EMBL" id="JAKEVY010000008">
    <property type="protein sequence ID" value="MCF1716977.1"/>
    <property type="molecule type" value="Genomic_DNA"/>
</dbReference>
<proteinExistence type="predicted"/>
<keyword evidence="1" id="KW-0812">Transmembrane</keyword>
<keyword evidence="1" id="KW-1133">Transmembrane helix</keyword>
<evidence type="ECO:0000256" key="1">
    <source>
        <dbReference type="SAM" id="Phobius"/>
    </source>
</evidence>